<dbReference type="EMBL" id="CM047907">
    <property type="protein sequence ID" value="KAJ0083867.1"/>
    <property type="molecule type" value="Genomic_DNA"/>
</dbReference>
<name>A0ACC1AA01_9ROSI</name>
<accession>A0ACC1AA01</accession>
<comment type="caution">
    <text evidence="1">The sequence shown here is derived from an EMBL/GenBank/DDBJ whole genome shotgun (WGS) entry which is preliminary data.</text>
</comment>
<organism evidence="1 2">
    <name type="scientific">Pistacia atlantica</name>
    <dbReference type="NCBI Taxonomy" id="434234"/>
    <lineage>
        <taxon>Eukaryota</taxon>
        <taxon>Viridiplantae</taxon>
        <taxon>Streptophyta</taxon>
        <taxon>Embryophyta</taxon>
        <taxon>Tracheophyta</taxon>
        <taxon>Spermatophyta</taxon>
        <taxon>Magnoliopsida</taxon>
        <taxon>eudicotyledons</taxon>
        <taxon>Gunneridae</taxon>
        <taxon>Pentapetalae</taxon>
        <taxon>rosids</taxon>
        <taxon>malvids</taxon>
        <taxon>Sapindales</taxon>
        <taxon>Anacardiaceae</taxon>
        <taxon>Pistacia</taxon>
    </lineage>
</organism>
<dbReference type="Proteomes" id="UP001164250">
    <property type="component" value="Chromosome 11"/>
</dbReference>
<evidence type="ECO:0000313" key="1">
    <source>
        <dbReference type="EMBL" id="KAJ0083867.1"/>
    </source>
</evidence>
<evidence type="ECO:0000313" key="2">
    <source>
        <dbReference type="Proteomes" id="UP001164250"/>
    </source>
</evidence>
<sequence>MFPQVARAILENPIDTTNICLIYANVTFEDILLKEELDNLAASFPDRISVYYVLNKFEMAFDNA</sequence>
<gene>
    <name evidence="1" type="ORF">Patl1_30145</name>
</gene>
<keyword evidence="2" id="KW-1185">Reference proteome</keyword>
<proteinExistence type="predicted"/>
<reference evidence="2" key="1">
    <citation type="journal article" date="2023" name="G3 (Bethesda)">
        <title>Genome assembly and association tests identify interacting loci associated with vigor, precocity, and sex in interspecific pistachio rootstocks.</title>
        <authorList>
            <person name="Palmer W."/>
            <person name="Jacygrad E."/>
            <person name="Sagayaradj S."/>
            <person name="Cavanaugh K."/>
            <person name="Han R."/>
            <person name="Bertier L."/>
            <person name="Beede B."/>
            <person name="Kafkas S."/>
            <person name="Golino D."/>
            <person name="Preece J."/>
            <person name="Michelmore R."/>
        </authorList>
    </citation>
    <scope>NUCLEOTIDE SEQUENCE [LARGE SCALE GENOMIC DNA]</scope>
</reference>
<protein>
    <submittedName>
        <fullName evidence="1">Uncharacterized protein</fullName>
    </submittedName>
</protein>